<feature type="region of interest" description="Disordered" evidence="1">
    <location>
        <begin position="340"/>
        <end position="362"/>
    </location>
</feature>
<feature type="region of interest" description="Disordered" evidence="1">
    <location>
        <begin position="454"/>
        <end position="501"/>
    </location>
</feature>
<feature type="compositionally biased region" description="Basic and acidic residues" evidence="1">
    <location>
        <begin position="893"/>
        <end position="908"/>
    </location>
</feature>
<feature type="compositionally biased region" description="Basic and acidic residues" evidence="1">
    <location>
        <begin position="463"/>
        <end position="488"/>
    </location>
</feature>
<evidence type="ECO:0000256" key="1">
    <source>
        <dbReference type="SAM" id="MobiDB-lite"/>
    </source>
</evidence>
<feature type="compositionally biased region" description="Basic and acidic residues" evidence="1">
    <location>
        <begin position="273"/>
        <end position="308"/>
    </location>
</feature>
<feature type="compositionally biased region" description="Basic residues" evidence="1">
    <location>
        <begin position="859"/>
        <end position="869"/>
    </location>
</feature>
<feature type="compositionally biased region" description="Basic and acidic residues" evidence="1">
    <location>
        <begin position="348"/>
        <end position="359"/>
    </location>
</feature>
<name>A0AA88XSR9_PINIB</name>
<feature type="compositionally biased region" description="Basic and acidic residues" evidence="1">
    <location>
        <begin position="618"/>
        <end position="631"/>
    </location>
</feature>
<feature type="region of interest" description="Disordered" evidence="1">
    <location>
        <begin position="528"/>
        <end position="657"/>
    </location>
</feature>
<proteinExistence type="predicted"/>
<feature type="region of interest" description="Disordered" evidence="1">
    <location>
        <begin position="826"/>
        <end position="942"/>
    </location>
</feature>
<keyword evidence="3" id="KW-1185">Reference proteome</keyword>
<protein>
    <submittedName>
        <fullName evidence="2">Uncharacterized protein</fullName>
    </submittedName>
</protein>
<feature type="compositionally biased region" description="Polar residues" evidence="1">
    <location>
        <begin position="841"/>
        <end position="854"/>
    </location>
</feature>
<feature type="compositionally biased region" description="Basic and acidic residues" evidence="1">
    <location>
        <begin position="789"/>
        <end position="807"/>
    </location>
</feature>
<evidence type="ECO:0000313" key="3">
    <source>
        <dbReference type="Proteomes" id="UP001186944"/>
    </source>
</evidence>
<accession>A0AA88XSR9</accession>
<feature type="compositionally biased region" description="Polar residues" evidence="1">
    <location>
        <begin position="535"/>
        <end position="554"/>
    </location>
</feature>
<sequence>MYNNYQVVQINAHPLIVTLVAESSSNTDQHYQPRRQMVGINSKGDSIEEECKASSVEESVPQRSILDFFKSPGKPANKQQNLLGYFGKTCPSEAVGTVNGHGKTPVDDKKIGKKIGNRKSSTGAEKSEKKTAKRKRTDVADSAVDIDNECGEDKRAKRKKKNKICKPLNSSTAKGKDDKGKECNGEDLDSSKENYDTEWKYERKPNDKLQKEFDTIADEFKLCDSEVKGKENKKLVNEASSEDEVVLLSDGDEVDSMSAVTCNGSHEGSANIEIKENTKTSRPCEETKGNDEGGETHCEEMKEHKDGGETFQPCEEIKGKGEGGEEEYVCENLADVSILSDSSQTESTEWKGEEVKIKPSEGSAVVEVSFAEFLESAEAEDAKTENTKDDVKVLGDEVDGKVRKASKLKKKKCDQTNTKSTEDEKIDAPTTGKDTEENDNADVEVNYMDYLKSLSSEEEEESEITKTEKIQAKEKPANIDTCKDKVENQTEEEEIPMPKQYPSITNFFKKVDKTQSNGKASSAKVIVKADVHTEPQVSPPTAITSEGQKRSPLSGSKLDQEIQILGSEIVSVETPKTGLKKRMPKEKDDCPQSNTKEMCLESPSVKEEKKTKRLRKSLIKDLNDTENEGKKEKPKRGSQKKESKDKEEEGEADDCICISDAAEKDEKEDKMKQDFLQSGVSDVALGKKTSQATFSFGKAGFQMKKATPTVTRVRKSAAGKEGANDSFGELPVSESTPLKDGEGKKKHGRKKKTEQIDVSVCEQDSDLDTSGISRRRSLRNQKADTLTVNHEKEGQSKNKKKDLEEMTVAERRKLIRRKYSVALLDQTEKHGSPIRIRLTRYSKSSTSQDDTLSPSSQRKLAKKKAKLKKTSTAQKLLEKAKRGKTSKPLICELGKKNKDKAEIEKEDVAPSPVKTGRRRSARLSDRHKSMEEVLIVDDESEG</sequence>
<feature type="region of interest" description="Disordered" evidence="1">
    <location>
        <begin position="707"/>
        <end position="807"/>
    </location>
</feature>
<feature type="region of interest" description="Disordered" evidence="1">
    <location>
        <begin position="408"/>
        <end position="441"/>
    </location>
</feature>
<feature type="compositionally biased region" description="Basic and acidic residues" evidence="1">
    <location>
        <begin position="922"/>
        <end position="931"/>
    </location>
</feature>
<dbReference type="Proteomes" id="UP001186944">
    <property type="component" value="Unassembled WGS sequence"/>
</dbReference>
<gene>
    <name evidence="2" type="ORF">FSP39_021837</name>
</gene>
<dbReference type="EMBL" id="VSWD01000010">
    <property type="protein sequence ID" value="KAK3091682.1"/>
    <property type="molecule type" value="Genomic_DNA"/>
</dbReference>
<feature type="region of interest" description="Disordered" evidence="1">
    <location>
        <begin position="95"/>
        <end position="199"/>
    </location>
</feature>
<dbReference type="AlphaFoldDB" id="A0AA88XSR9"/>
<evidence type="ECO:0000313" key="2">
    <source>
        <dbReference type="EMBL" id="KAK3091682.1"/>
    </source>
</evidence>
<feature type="compositionally biased region" description="Basic and acidic residues" evidence="1">
    <location>
        <begin position="174"/>
        <end position="199"/>
    </location>
</feature>
<feature type="compositionally biased region" description="Polar residues" evidence="1">
    <location>
        <begin position="258"/>
        <end position="268"/>
    </location>
</feature>
<reference evidence="2" key="1">
    <citation type="submission" date="2019-08" db="EMBL/GenBank/DDBJ databases">
        <title>The improved chromosome-level genome for the pearl oyster Pinctada fucata martensii using PacBio sequencing and Hi-C.</title>
        <authorList>
            <person name="Zheng Z."/>
        </authorList>
    </citation>
    <scope>NUCLEOTIDE SEQUENCE</scope>
    <source>
        <strain evidence="2">ZZ-2019</strain>
        <tissue evidence="2">Adductor muscle</tissue>
    </source>
</reference>
<organism evidence="2 3">
    <name type="scientific">Pinctada imbricata</name>
    <name type="common">Atlantic pearl-oyster</name>
    <name type="synonym">Pinctada martensii</name>
    <dbReference type="NCBI Taxonomy" id="66713"/>
    <lineage>
        <taxon>Eukaryota</taxon>
        <taxon>Metazoa</taxon>
        <taxon>Spiralia</taxon>
        <taxon>Lophotrochozoa</taxon>
        <taxon>Mollusca</taxon>
        <taxon>Bivalvia</taxon>
        <taxon>Autobranchia</taxon>
        <taxon>Pteriomorphia</taxon>
        <taxon>Pterioida</taxon>
        <taxon>Pterioidea</taxon>
        <taxon>Pteriidae</taxon>
        <taxon>Pinctada</taxon>
    </lineage>
</organism>
<comment type="caution">
    <text evidence="2">The sequence shown here is derived from an EMBL/GenBank/DDBJ whole genome shotgun (WGS) entry which is preliminary data.</text>
</comment>
<feature type="region of interest" description="Disordered" evidence="1">
    <location>
        <begin position="258"/>
        <end position="325"/>
    </location>
</feature>